<evidence type="ECO:0000313" key="1">
    <source>
        <dbReference type="EMBL" id="NHQ87816.1"/>
    </source>
</evidence>
<name>A0ABX0KVF7_9NEIS</name>
<dbReference type="Proteomes" id="UP000712570">
    <property type="component" value="Unassembled WGS sequence"/>
</dbReference>
<sequence length="255" mass="28654">MPQAAAGQKQTPICIAQVLERFNVKKRKRASTAPKEPPARYQEWMNYIFSFSASSFWSLDAESEISTFDATDAELVDLATYMLENCGREFASYSNEKISSALEFVFNNSYSDIAFSLISDSVSLESRLRLIKSIYCLYCDCFDVRCAKVLGHLSETTDNSLNQICYMLWDVSPIAYLGDRKNKQLLYDTMIDVLEECLSLANPACVESALHGLGHLYGVSEDRIETLIASKLKSIVFIPTSLKSYAELAMKGRVQ</sequence>
<protein>
    <submittedName>
        <fullName evidence="1">Uncharacterized protein</fullName>
    </submittedName>
</protein>
<accession>A0ABX0KVF7</accession>
<reference evidence="1 2" key="1">
    <citation type="submission" date="2020-03" db="EMBL/GenBank/DDBJ databases">
        <title>Draft genome sequence of environmentally isolated violet-colored cultures.</title>
        <authorList>
            <person name="Wilson H.S."/>
        </authorList>
    </citation>
    <scope>NUCLEOTIDE SEQUENCE [LARGE SCALE GENOMIC DNA]</scope>
    <source>
        <strain evidence="1 2">HSC-16F04</strain>
    </source>
</reference>
<comment type="caution">
    <text evidence="1">The sequence shown here is derived from an EMBL/GenBank/DDBJ whole genome shotgun (WGS) entry which is preliminary data.</text>
</comment>
<evidence type="ECO:0000313" key="2">
    <source>
        <dbReference type="Proteomes" id="UP000712570"/>
    </source>
</evidence>
<organism evidence="1 2">
    <name type="scientific">Iodobacter violaceini</name>
    <dbReference type="NCBI Taxonomy" id="3044271"/>
    <lineage>
        <taxon>Bacteria</taxon>
        <taxon>Pseudomonadati</taxon>
        <taxon>Pseudomonadota</taxon>
        <taxon>Betaproteobacteria</taxon>
        <taxon>Neisseriales</taxon>
        <taxon>Chitinibacteraceae</taxon>
        <taxon>Iodobacter</taxon>
    </lineage>
</organism>
<dbReference type="EMBL" id="JAAOLX010000009">
    <property type="protein sequence ID" value="NHQ87816.1"/>
    <property type="molecule type" value="Genomic_DNA"/>
</dbReference>
<proteinExistence type="predicted"/>
<dbReference type="RefSeq" id="WP_166828779.1">
    <property type="nucleotide sequence ID" value="NZ_JAAOLX010000009.1"/>
</dbReference>
<gene>
    <name evidence="1" type="ORF">HA050_17015</name>
</gene>
<keyword evidence="2" id="KW-1185">Reference proteome</keyword>